<dbReference type="SUPFAM" id="SSF48208">
    <property type="entry name" value="Six-hairpin glycosidases"/>
    <property type="match status" value="1"/>
</dbReference>
<dbReference type="AlphaFoldDB" id="A0A916VGV9"/>
<comment type="caution">
    <text evidence="3">The sequence shown here is derived from an EMBL/GenBank/DDBJ whole genome shotgun (WGS) entry which is preliminary data.</text>
</comment>
<name>A0A916VGV9_9BACL</name>
<dbReference type="InterPro" id="IPR014718">
    <property type="entry name" value="GH-type_carb-bd"/>
</dbReference>
<dbReference type="PANTHER" id="PTHR31616:SF0">
    <property type="entry name" value="GLUCAN 1,4-ALPHA-GLUCOSIDASE"/>
    <property type="match status" value="1"/>
</dbReference>
<dbReference type="InterPro" id="IPR011013">
    <property type="entry name" value="Gal_mutarotase_sf_dom"/>
</dbReference>
<dbReference type="GO" id="GO:0005975">
    <property type="term" value="P:carbohydrate metabolic process"/>
    <property type="evidence" value="ECO:0007669"/>
    <property type="project" value="InterPro"/>
</dbReference>
<dbReference type="InterPro" id="IPR008928">
    <property type="entry name" value="6-hairpin_glycosidase_sf"/>
</dbReference>
<dbReference type="InterPro" id="IPR012341">
    <property type="entry name" value="6hp_glycosidase-like_sf"/>
</dbReference>
<evidence type="ECO:0000259" key="2">
    <source>
        <dbReference type="Pfam" id="PF09137"/>
    </source>
</evidence>
<dbReference type="RefSeq" id="WP_200967338.1">
    <property type="nucleotide sequence ID" value="NZ_BMAQ01000035.1"/>
</dbReference>
<dbReference type="InterPro" id="IPR015220">
    <property type="entry name" value="Glucodextranase_N"/>
</dbReference>
<proteinExistence type="predicted"/>
<gene>
    <name evidence="3" type="ORF">PRECH8_24200</name>
</gene>
<dbReference type="GO" id="GO:0016757">
    <property type="term" value="F:glycosyltransferase activity"/>
    <property type="evidence" value="ECO:0007669"/>
    <property type="project" value="UniProtKB-ARBA"/>
</dbReference>
<dbReference type="Gene3D" id="2.70.98.10">
    <property type="match status" value="1"/>
</dbReference>
<dbReference type="Pfam" id="PF09137">
    <property type="entry name" value="Glucodextran_N"/>
    <property type="match status" value="1"/>
</dbReference>
<dbReference type="EMBL" id="BMAQ01000035">
    <property type="protein sequence ID" value="GFR39124.1"/>
    <property type="molecule type" value="Genomic_DNA"/>
</dbReference>
<dbReference type="Proteomes" id="UP000654993">
    <property type="component" value="Unassembled WGS sequence"/>
</dbReference>
<sequence length="649" mass="73607">MSHNHKPYLVDAVIGNSKMLASLTKDGRIHRLWWPHIDFPQHVDRMRHALLVNGELSWFDDETAGWQHEASYTDRTKIVNIRASSAAHPVEVHLRMFAVPDEDALVRHYSFRNTSEQMVEGDFLHYTSFQISENPLYNTVMFDPESDALIHFRREYFFAVSGSNVCTKYQAGKDVWRSISQGHLDGTNIDMSPDGALAWSLRIPPGSTCELTVYITAGTSQEEAVAVLGRVRDLGYTSLLEQTTNYWQQFLEHTVPCPIEEPQIQRLYERSLLTMKLMSDEQSGAVIAAPEFDEHFAHCGGYAYCWGRDAAFIASAMDRGGLTSLADRFYEWSLTAQSPDGSWQQRHYHDGRLAPSWGLQIDEGGSILWGMWQHYLVVEDRAFANRVWPSVRRGAEFLMSYLDEETGLPLPSNDLWEERIGEHVYSAAAVYGGLQAAACFAELQGEAASAAEWRQAAERIRESIWESCWNEEKGAYLRGLKLSVDEATYMEETRKGRSGYTTTDSKGYTTYILREDPIVDISLLGLCTPFGLFPADDPRIARTADTIEALLTVPGVGGIKRYEDDPYIGGNPWILTTLWLCQYRILQGRLDDARRLLQWAIDHQTELGLLPEQIDRETGQTAWVVPLTWSHAMFILAVHMLADAEQAQR</sequence>
<feature type="domain" description="GH15-like" evidence="1">
    <location>
        <begin position="267"/>
        <end position="637"/>
    </location>
</feature>
<reference evidence="3" key="1">
    <citation type="submission" date="2020-08" db="EMBL/GenBank/DDBJ databases">
        <authorList>
            <person name="Uke A."/>
            <person name="Chhe C."/>
            <person name="Baramee S."/>
            <person name="Kosugi A."/>
        </authorList>
    </citation>
    <scope>NUCLEOTIDE SEQUENCE</scope>
    <source>
        <strain evidence="3">DA-C8</strain>
    </source>
</reference>
<keyword evidence="4" id="KW-1185">Reference proteome</keyword>
<feature type="domain" description="Glucodextranase N-terminal" evidence="2">
    <location>
        <begin position="24"/>
        <end position="251"/>
    </location>
</feature>
<dbReference type="PANTHER" id="PTHR31616">
    <property type="entry name" value="TREHALASE"/>
    <property type="match status" value="1"/>
</dbReference>
<dbReference type="Gene3D" id="1.50.10.10">
    <property type="match status" value="1"/>
</dbReference>
<evidence type="ECO:0000313" key="3">
    <source>
        <dbReference type="EMBL" id="GFR39124.1"/>
    </source>
</evidence>
<dbReference type="InterPro" id="IPR011613">
    <property type="entry name" value="GH15-like"/>
</dbReference>
<dbReference type="GO" id="GO:0004553">
    <property type="term" value="F:hydrolase activity, hydrolyzing O-glycosyl compounds"/>
    <property type="evidence" value="ECO:0007669"/>
    <property type="project" value="UniProtKB-ARBA"/>
</dbReference>
<evidence type="ECO:0000259" key="1">
    <source>
        <dbReference type="Pfam" id="PF00723"/>
    </source>
</evidence>
<dbReference type="SUPFAM" id="SSF74650">
    <property type="entry name" value="Galactose mutarotase-like"/>
    <property type="match status" value="1"/>
</dbReference>
<accession>A0A916VGV9</accession>
<dbReference type="GO" id="GO:0030246">
    <property type="term" value="F:carbohydrate binding"/>
    <property type="evidence" value="ECO:0007669"/>
    <property type="project" value="InterPro"/>
</dbReference>
<keyword evidence="3" id="KW-0378">Hydrolase</keyword>
<protein>
    <submittedName>
        <fullName evidence="3">Glycosyl hydrolase</fullName>
    </submittedName>
</protein>
<reference evidence="3" key="2">
    <citation type="journal article" date="2021" name="Data Brief">
        <title>Draft genome sequence data of the facultative, thermophilic, xylanolytic bacterium Paenibacillus sp. strain DA-C8.</title>
        <authorList>
            <person name="Chhe C."/>
            <person name="Uke A."/>
            <person name="Baramee S."/>
            <person name="Ungkulpasvich U."/>
            <person name="Tachaapaikoon C."/>
            <person name="Pason P."/>
            <person name="Waeonukul R."/>
            <person name="Ratanakhanokchai K."/>
            <person name="Kosugi A."/>
        </authorList>
    </citation>
    <scope>NUCLEOTIDE SEQUENCE</scope>
    <source>
        <strain evidence="3">DA-C8</strain>
    </source>
</reference>
<evidence type="ECO:0000313" key="4">
    <source>
        <dbReference type="Proteomes" id="UP000654993"/>
    </source>
</evidence>
<dbReference type="Pfam" id="PF00723">
    <property type="entry name" value="Glyco_hydro_15"/>
    <property type="match status" value="1"/>
</dbReference>
<organism evidence="3 4">
    <name type="scientific">Insulibacter thermoxylanivorax</name>
    <dbReference type="NCBI Taxonomy" id="2749268"/>
    <lineage>
        <taxon>Bacteria</taxon>
        <taxon>Bacillati</taxon>
        <taxon>Bacillota</taxon>
        <taxon>Bacilli</taxon>
        <taxon>Bacillales</taxon>
        <taxon>Paenibacillaceae</taxon>
        <taxon>Insulibacter</taxon>
    </lineage>
</organism>